<dbReference type="Proteomes" id="UP000290545">
    <property type="component" value="Unassembled WGS sequence"/>
</dbReference>
<dbReference type="InterPro" id="IPR036196">
    <property type="entry name" value="Ptyr_pPase_sf"/>
</dbReference>
<organism evidence="1 2">
    <name type="scientific">Filimonas effusa</name>
    <dbReference type="NCBI Taxonomy" id="2508721"/>
    <lineage>
        <taxon>Bacteria</taxon>
        <taxon>Pseudomonadati</taxon>
        <taxon>Bacteroidota</taxon>
        <taxon>Chitinophagia</taxon>
        <taxon>Chitinophagales</taxon>
        <taxon>Chitinophagaceae</taxon>
        <taxon>Filimonas</taxon>
    </lineage>
</organism>
<dbReference type="SUPFAM" id="SSF52788">
    <property type="entry name" value="Phosphotyrosine protein phosphatases I"/>
    <property type="match status" value="1"/>
</dbReference>
<dbReference type="Gene3D" id="3.40.50.2300">
    <property type="match status" value="1"/>
</dbReference>
<dbReference type="OrthoDB" id="9793058at2"/>
<keyword evidence="2" id="KW-1185">Reference proteome</keyword>
<evidence type="ECO:0000313" key="1">
    <source>
        <dbReference type="EMBL" id="RXK83001.1"/>
    </source>
</evidence>
<dbReference type="PANTHER" id="PTHR43428:SF1">
    <property type="entry name" value="ARSENATE REDUCTASE"/>
    <property type="match status" value="1"/>
</dbReference>
<comment type="caution">
    <text evidence="1">The sequence shown here is derived from an EMBL/GenBank/DDBJ whole genome shotgun (WGS) entry which is preliminary data.</text>
</comment>
<dbReference type="RefSeq" id="WP_129003882.1">
    <property type="nucleotide sequence ID" value="NZ_SDHZ01000002.1"/>
</dbReference>
<sequence length="208" mass="22910">MQLYPTIVSYLKEAEKEIDFIPAERKDALEKLTAFVKERTGAGKPSYLVFICTHNSRRSHTAQLWAAAAAAYYSIDHVETYSGGTEVTAFHQNAIKALSNAGFHIMPAKNGENPVYNVKLGDHLPIIRSFSKKFMDTPNPQADFAAIMTCSSADRGCPFVPGATARIAIPYNDPKASDGTPQQEQVYAERGKNIAVEMLYVFSGIRKS</sequence>
<dbReference type="PANTHER" id="PTHR43428">
    <property type="entry name" value="ARSENATE REDUCTASE"/>
    <property type="match status" value="1"/>
</dbReference>
<proteinExistence type="predicted"/>
<dbReference type="EMBL" id="SDHZ01000002">
    <property type="protein sequence ID" value="RXK83001.1"/>
    <property type="molecule type" value="Genomic_DNA"/>
</dbReference>
<evidence type="ECO:0000313" key="2">
    <source>
        <dbReference type="Proteomes" id="UP000290545"/>
    </source>
</evidence>
<name>A0A4Q1D5R6_9BACT</name>
<protein>
    <submittedName>
        <fullName evidence="1">Protein-tyrosine-phosphatase</fullName>
    </submittedName>
</protein>
<gene>
    <name evidence="1" type="ORF">ESB13_12810</name>
</gene>
<reference evidence="1 2" key="1">
    <citation type="submission" date="2019-01" db="EMBL/GenBank/DDBJ databases">
        <title>Filimonas sp. strain TTM-71.</title>
        <authorList>
            <person name="Chen W.-M."/>
        </authorList>
    </citation>
    <scope>NUCLEOTIDE SEQUENCE [LARGE SCALE GENOMIC DNA]</scope>
    <source>
        <strain evidence="1 2">TTM-71</strain>
    </source>
</reference>
<dbReference type="AlphaFoldDB" id="A0A4Q1D5R6"/>
<accession>A0A4Q1D5R6</accession>